<dbReference type="PROSITE" id="PS50894">
    <property type="entry name" value="HPT"/>
    <property type="match status" value="1"/>
</dbReference>
<dbReference type="CDD" id="cd17546">
    <property type="entry name" value="REC_hyHK_CKI1_RcsC-like"/>
    <property type="match status" value="1"/>
</dbReference>
<dbReference type="SUPFAM" id="SSF47384">
    <property type="entry name" value="Homodimeric domain of signal transducing histidine kinase"/>
    <property type="match status" value="1"/>
</dbReference>
<keyword evidence="7" id="KW-0808">Transferase</keyword>
<dbReference type="CDD" id="cd16922">
    <property type="entry name" value="HATPase_EvgS-ArcB-TorS-like"/>
    <property type="match status" value="1"/>
</dbReference>
<dbReference type="GO" id="GO:0005524">
    <property type="term" value="F:ATP binding"/>
    <property type="evidence" value="ECO:0007669"/>
    <property type="project" value="UniProtKB-KW"/>
</dbReference>
<evidence type="ECO:0000256" key="12">
    <source>
        <dbReference type="ARBA" id="ARBA00022989"/>
    </source>
</evidence>
<evidence type="ECO:0000259" key="18">
    <source>
        <dbReference type="PROSITE" id="PS50110"/>
    </source>
</evidence>
<keyword evidence="9" id="KW-0418">Kinase</keyword>
<evidence type="ECO:0000256" key="3">
    <source>
        <dbReference type="ARBA" id="ARBA00012438"/>
    </source>
</evidence>
<evidence type="ECO:0000256" key="15">
    <source>
        <dbReference type="PROSITE-ProRule" id="PRU00110"/>
    </source>
</evidence>
<dbReference type="SMART" id="SM00448">
    <property type="entry name" value="REC"/>
    <property type="match status" value="1"/>
</dbReference>
<feature type="modified residue" description="Phosphohistidine" evidence="15">
    <location>
        <position position="1060"/>
    </location>
</feature>
<dbReference type="Gene3D" id="3.40.190.10">
    <property type="entry name" value="Periplasmic binding protein-like II"/>
    <property type="match status" value="2"/>
</dbReference>
<dbReference type="PROSITE" id="PS50110">
    <property type="entry name" value="RESPONSE_REGULATORY"/>
    <property type="match status" value="1"/>
</dbReference>
<sequence length="1121" mass="125917">MVQVVLQRWLQVQTFLLLLLWGVFTHASSVQPEESVQQVTLGLPTDILNLDMQRLPLPNDLALNKQALNKQALTVQAKYVELFWQEWARLNDFELKIIWQPHSKLLEMLYKDEIHILGVGDQVEGVERLYRSVPYIEYRAKLYERVALKSKSNEAAAFHLSIQSTPPNTNDSYSILLRTVDADHIASYADNLSYIYSIRSQKLDEALKAVGKFHHFKSKLDSTAPLYARAFAKPKDISLIVNLNRFVRSEEVMGLRQIWFDQYAAKLPSIKLLIGSYSPRVTQEQERYLAKNAEIPYAYIVSGESPFFEGEDLFLDGYYQNIIDVIGSHIGFTPKPITFASRADAIAALNRGEVKFIPGIYFEKPELLAGLVATQSIDEVELSLVSRGVYRGLDELNGKVIAAVSSSNINDLVSERLPSSPILYFDTTTDALSAVADGRAEGFIGNQLSTTYILARNRFHNLNNISVAREFPTGKISLEVDANEMELVELLNTAIQELDRTVVDTVTAKWRLSVKQVDIFDREEFKYYLWILILIFAGMTSFMFYHRVQVRKLTLVQSQLKQALNETEKAHQQAKQLAKAKTEFLAKMSHEIRTPMNGVLGMAEALTFSQLSGEQKDQLEVLSGSAYNLMSLLNDVLDFSKMEAGKMTLSPVPTELYRLLNQAAANFEFSAREKGVNLNIKVPSNMESRTYNIDPVRWLQVINNLLSNATKFTQEGFVEVSVETIESSLNEDGTFADKLRLQVRDSGIGLSKTQLEKLFRPFVQADDHISRRFGGSGLGLSICQEIVDAMDGKIEVSSIESVGTVFSIVIVAQRLTDDLPTRDRSQLIYSNLADLGLSILLVEDNLVNQKVLIGQLAKLGLECTIANNGAEGFEYYQQQHFDIVLSDCHMPVMDGIELAQKLNRLPKRAQSYLVVITADVFSDLEFDLDEVGFDGFISKPCTINDLSEVVLKANEYLHGQKCAPTPESSDDVSSFVGVNENWLDDLGITSQLVDIDDVPPNSIVLSERFNASKILELNGDDMEITLDVLNDFLNSYQEDMDTLKDAIKVNNPILIKDAAHKLKGVFMYLGCGPAYQLAKQIEKQSDRSNGKIIEENYHTLEQEVEKAIVEVSDFITSKSKG</sequence>
<dbReference type="Pfam" id="PF00072">
    <property type="entry name" value="Response_reg"/>
    <property type="match status" value="1"/>
</dbReference>
<evidence type="ECO:0000313" key="20">
    <source>
        <dbReference type="EMBL" id="MDN2480779.1"/>
    </source>
</evidence>
<dbReference type="InterPro" id="IPR036097">
    <property type="entry name" value="HisK_dim/P_sf"/>
</dbReference>
<dbReference type="InterPro" id="IPR036641">
    <property type="entry name" value="HPT_dom_sf"/>
</dbReference>
<keyword evidence="11 20" id="KW-0067">ATP-binding</keyword>
<evidence type="ECO:0000256" key="8">
    <source>
        <dbReference type="ARBA" id="ARBA00022692"/>
    </source>
</evidence>
<keyword evidence="6 16" id="KW-0597">Phosphoprotein</keyword>
<dbReference type="InterPro" id="IPR003661">
    <property type="entry name" value="HisK_dim/P_dom"/>
</dbReference>
<dbReference type="InterPro" id="IPR004358">
    <property type="entry name" value="Sig_transdc_His_kin-like_C"/>
</dbReference>
<dbReference type="InterPro" id="IPR001638">
    <property type="entry name" value="Solute-binding_3/MltF_N"/>
</dbReference>
<accession>A0ABT7XYC2</accession>
<dbReference type="SUPFAM" id="SSF52172">
    <property type="entry name" value="CheY-like"/>
    <property type="match status" value="1"/>
</dbReference>
<keyword evidence="11 20" id="KW-0547">Nucleotide-binding</keyword>
<dbReference type="Gene3D" id="3.40.50.2300">
    <property type="match status" value="1"/>
</dbReference>
<dbReference type="PANTHER" id="PTHR43047">
    <property type="entry name" value="TWO-COMPONENT HISTIDINE PROTEIN KINASE"/>
    <property type="match status" value="1"/>
</dbReference>
<dbReference type="Gene3D" id="3.30.565.10">
    <property type="entry name" value="Histidine kinase-like ATPase, C-terminal domain"/>
    <property type="match status" value="1"/>
</dbReference>
<evidence type="ECO:0000256" key="2">
    <source>
        <dbReference type="ARBA" id="ARBA00004429"/>
    </source>
</evidence>
<feature type="modified residue" description="4-aspartylphosphate" evidence="16">
    <location>
        <position position="887"/>
    </location>
</feature>
<feature type="domain" description="Histidine kinase" evidence="17">
    <location>
        <begin position="587"/>
        <end position="814"/>
    </location>
</feature>
<dbReference type="SUPFAM" id="SSF47226">
    <property type="entry name" value="Histidine-containing phosphotransfer domain, HPT domain"/>
    <property type="match status" value="1"/>
</dbReference>
<evidence type="ECO:0000256" key="11">
    <source>
        <dbReference type="ARBA" id="ARBA00022840"/>
    </source>
</evidence>
<dbReference type="Pfam" id="PF01627">
    <property type="entry name" value="Hpt"/>
    <property type="match status" value="1"/>
</dbReference>
<dbReference type="InterPro" id="IPR008207">
    <property type="entry name" value="Sig_transdc_His_kin_Hpt_dom"/>
</dbReference>
<dbReference type="InterPro" id="IPR003594">
    <property type="entry name" value="HATPase_dom"/>
</dbReference>
<evidence type="ECO:0000256" key="1">
    <source>
        <dbReference type="ARBA" id="ARBA00000085"/>
    </source>
</evidence>
<evidence type="ECO:0000256" key="10">
    <source>
        <dbReference type="ARBA" id="ARBA00022801"/>
    </source>
</evidence>
<keyword evidence="5" id="KW-0997">Cell inner membrane</keyword>
<evidence type="ECO:0000256" key="4">
    <source>
        <dbReference type="ARBA" id="ARBA00022475"/>
    </source>
</evidence>
<dbReference type="InterPro" id="IPR005467">
    <property type="entry name" value="His_kinase_dom"/>
</dbReference>
<keyword evidence="12" id="KW-1133">Transmembrane helix</keyword>
<dbReference type="CDD" id="cd00082">
    <property type="entry name" value="HisKA"/>
    <property type="match status" value="1"/>
</dbReference>
<evidence type="ECO:0000259" key="19">
    <source>
        <dbReference type="PROSITE" id="PS50894"/>
    </source>
</evidence>
<comment type="catalytic activity">
    <reaction evidence="1">
        <text>ATP + protein L-histidine = ADP + protein N-phospho-L-histidine.</text>
        <dbReference type="EC" id="2.7.13.3"/>
    </reaction>
</comment>
<comment type="caution">
    <text evidence="20">The sequence shown here is derived from an EMBL/GenBank/DDBJ whole genome shotgun (WGS) entry which is preliminary data.</text>
</comment>
<evidence type="ECO:0000313" key="21">
    <source>
        <dbReference type="Proteomes" id="UP001169719"/>
    </source>
</evidence>
<gene>
    <name evidence="20" type="ORF">QWJ08_05185</name>
</gene>
<keyword evidence="10" id="KW-0378">Hydrolase</keyword>
<evidence type="ECO:0000256" key="16">
    <source>
        <dbReference type="PROSITE-ProRule" id="PRU00169"/>
    </source>
</evidence>
<keyword evidence="8" id="KW-0812">Transmembrane</keyword>
<dbReference type="PANTHER" id="PTHR43047:SF64">
    <property type="entry name" value="HISTIDINE KINASE CONTAINING CHEY-HOMOLOGOUS RECEIVER DOMAIN AND PAS DOMAIN-RELATED"/>
    <property type="match status" value="1"/>
</dbReference>
<evidence type="ECO:0000256" key="6">
    <source>
        <dbReference type="ARBA" id="ARBA00022553"/>
    </source>
</evidence>
<dbReference type="EMBL" id="JAUEOZ010000001">
    <property type="protein sequence ID" value="MDN2480779.1"/>
    <property type="molecule type" value="Genomic_DNA"/>
</dbReference>
<dbReference type="SUPFAM" id="SSF53850">
    <property type="entry name" value="Periplasmic binding protein-like II"/>
    <property type="match status" value="1"/>
</dbReference>
<evidence type="ECO:0000256" key="9">
    <source>
        <dbReference type="ARBA" id="ARBA00022777"/>
    </source>
</evidence>
<organism evidence="20 21">
    <name type="scientific">Vibrio agarivorans</name>
    <dbReference type="NCBI Taxonomy" id="153622"/>
    <lineage>
        <taxon>Bacteria</taxon>
        <taxon>Pseudomonadati</taxon>
        <taxon>Pseudomonadota</taxon>
        <taxon>Gammaproteobacteria</taxon>
        <taxon>Vibrionales</taxon>
        <taxon>Vibrionaceae</taxon>
        <taxon>Vibrio</taxon>
    </lineage>
</organism>
<reference evidence="20" key="1">
    <citation type="submission" date="2024-05" db="EMBL/GenBank/DDBJ databases">
        <title>Genome Sequences of Four Agar- Degrading Marine Bacteria.</title>
        <authorList>
            <person name="Phillips E.K."/>
            <person name="Shaffer J.C."/>
            <person name="Henson M.W."/>
            <person name="Temperton B."/>
            <person name="Thrash C.J."/>
            <person name="Martin M.O."/>
        </authorList>
    </citation>
    <scope>NUCLEOTIDE SEQUENCE</scope>
    <source>
        <strain evidence="20">EKP203</strain>
    </source>
</reference>
<dbReference type="Pfam" id="PF02518">
    <property type="entry name" value="HATPase_c"/>
    <property type="match status" value="1"/>
</dbReference>
<keyword evidence="14" id="KW-0472">Membrane</keyword>
<dbReference type="InterPro" id="IPR011006">
    <property type="entry name" value="CheY-like_superfamily"/>
</dbReference>
<dbReference type="PRINTS" id="PR00344">
    <property type="entry name" value="BCTRLSENSOR"/>
</dbReference>
<dbReference type="SUPFAM" id="SSF55874">
    <property type="entry name" value="ATPase domain of HSP90 chaperone/DNA topoisomerase II/histidine kinase"/>
    <property type="match status" value="1"/>
</dbReference>
<evidence type="ECO:0000259" key="17">
    <source>
        <dbReference type="PROSITE" id="PS50109"/>
    </source>
</evidence>
<dbReference type="InterPro" id="IPR036890">
    <property type="entry name" value="HATPase_C_sf"/>
</dbReference>
<dbReference type="RefSeq" id="WP_289960949.1">
    <property type="nucleotide sequence ID" value="NZ_JAUEOZ010000001.1"/>
</dbReference>
<keyword evidence="21" id="KW-1185">Reference proteome</keyword>
<dbReference type="PROSITE" id="PS50109">
    <property type="entry name" value="HIS_KIN"/>
    <property type="match status" value="1"/>
</dbReference>
<feature type="domain" description="HPt" evidence="19">
    <location>
        <begin position="1021"/>
        <end position="1121"/>
    </location>
</feature>
<protein>
    <recommendedName>
        <fullName evidence="3">histidine kinase</fullName>
        <ecNumber evidence="3">2.7.13.3</ecNumber>
    </recommendedName>
</protein>
<proteinExistence type="predicted"/>
<dbReference type="SMART" id="SM00388">
    <property type="entry name" value="HisKA"/>
    <property type="match status" value="1"/>
</dbReference>
<dbReference type="Gene3D" id="1.20.120.160">
    <property type="entry name" value="HPT domain"/>
    <property type="match status" value="1"/>
</dbReference>
<dbReference type="Gene3D" id="1.10.287.130">
    <property type="match status" value="1"/>
</dbReference>
<dbReference type="Proteomes" id="UP001169719">
    <property type="component" value="Unassembled WGS sequence"/>
</dbReference>
<dbReference type="SMART" id="SM00387">
    <property type="entry name" value="HATPase_c"/>
    <property type="match status" value="1"/>
</dbReference>
<evidence type="ECO:0000256" key="5">
    <source>
        <dbReference type="ARBA" id="ARBA00022519"/>
    </source>
</evidence>
<dbReference type="Pfam" id="PF00512">
    <property type="entry name" value="HisKA"/>
    <property type="match status" value="1"/>
</dbReference>
<comment type="subcellular location">
    <subcellularLocation>
        <location evidence="2">Cell inner membrane</location>
        <topology evidence="2">Multi-pass membrane protein</topology>
    </subcellularLocation>
</comment>
<name>A0ABT7XYC2_9VIBR</name>
<dbReference type="InterPro" id="IPR001789">
    <property type="entry name" value="Sig_transdc_resp-reg_receiver"/>
</dbReference>
<dbReference type="EC" id="2.7.13.3" evidence="3"/>
<evidence type="ECO:0000256" key="13">
    <source>
        <dbReference type="ARBA" id="ARBA00023012"/>
    </source>
</evidence>
<dbReference type="SMART" id="SM00062">
    <property type="entry name" value="PBPb"/>
    <property type="match status" value="1"/>
</dbReference>
<feature type="domain" description="Response regulatory" evidence="18">
    <location>
        <begin position="838"/>
        <end position="954"/>
    </location>
</feature>
<keyword evidence="4" id="KW-1003">Cell membrane</keyword>
<evidence type="ECO:0000256" key="14">
    <source>
        <dbReference type="ARBA" id="ARBA00023136"/>
    </source>
</evidence>
<keyword evidence="13" id="KW-0902">Two-component regulatory system</keyword>
<evidence type="ECO:0000256" key="7">
    <source>
        <dbReference type="ARBA" id="ARBA00022679"/>
    </source>
</evidence>